<comment type="function">
    <text evidence="4">Initiates the rapid degradation of small, acid-soluble proteins during spore germination.</text>
</comment>
<dbReference type="GO" id="GO:0006508">
    <property type="term" value="P:proteolysis"/>
    <property type="evidence" value="ECO:0007669"/>
    <property type="project" value="UniProtKB-UniRule"/>
</dbReference>
<feature type="propeptide" id="PRO_5039767023" evidence="4">
    <location>
        <begin position="1"/>
        <end position="7"/>
    </location>
</feature>
<accession>A0A9D1WSN8</accession>
<gene>
    <name evidence="4 5" type="primary">gpr</name>
    <name evidence="5" type="ORF">H9736_09590</name>
</gene>
<dbReference type="GO" id="GO:0004222">
    <property type="term" value="F:metalloendopeptidase activity"/>
    <property type="evidence" value="ECO:0007669"/>
    <property type="project" value="UniProtKB-UniRule"/>
</dbReference>
<comment type="subunit">
    <text evidence="4">Homotetramer.</text>
</comment>
<dbReference type="InterPro" id="IPR005080">
    <property type="entry name" value="Peptidase_A25"/>
</dbReference>
<dbReference type="SUPFAM" id="SSF53163">
    <property type="entry name" value="HybD-like"/>
    <property type="match status" value="1"/>
</dbReference>
<dbReference type="HAMAP" id="MF_00626">
    <property type="entry name" value="Germination_prot"/>
    <property type="match status" value="1"/>
</dbReference>
<comment type="PTM">
    <text evidence="4">Autoproteolytically processed. The inactive tetrameric zymogen termed p46 autoprocesses to a smaller form termed p41, which is active only during spore germination.</text>
</comment>
<keyword evidence="2 4" id="KW-0378">Hydrolase</keyword>
<comment type="similarity">
    <text evidence="4">Belongs to the peptidase A25 family.</text>
</comment>
<evidence type="ECO:0000313" key="5">
    <source>
        <dbReference type="EMBL" id="HIX66488.1"/>
    </source>
</evidence>
<organism evidence="5 6">
    <name type="scientific">Candidatus Anaerotruncus excrementipullorum</name>
    <dbReference type="NCBI Taxonomy" id="2838465"/>
    <lineage>
        <taxon>Bacteria</taxon>
        <taxon>Bacillati</taxon>
        <taxon>Bacillota</taxon>
        <taxon>Clostridia</taxon>
        <taxon>Eubacteriales</taxon>
        <taxon>Oscillospiraceae</taxon>
        <taxon>Anaerotruncus</taxon>
    </lineage>
</organism>
<dbReference type="EMBL" id="DXES01000199">
    <property type="protein sequence ID" value="HIX66488.1"/>
    <property type="molecule type" value="Genomic_DNA"/>
</dbReference>
<protein>
    <recommendedName>
        <fullName evidence="4">Germination protease</fullName>
        <ecNumber evidence="4">3.4.24.78</ecNumber>
    </recommendedName>
    <alternativeName>
        <fullName evidence="4">GPR endopeptidase</fullName>
    </alternativeName>
    <alternativeName>
        <fullName evidence="4">Germination proteinase</fullName>
    </alternativeName>
    <alternativeName>
        <fullName evidence="4">Spore protease</fullName>
    </alternativeName>
</protein>
<dbReference type="Gene3D" id="3.40.50.1450">
    <property type="entry name" value="HybD-like"/>
    <property type="match status" value="1"/>
</dbReference>
<reference evidence="5" key="2">
    <citation type="submission" date="2021-04" db="EMBL/GenBank/DDBJ databases">
        <authorList>
            <person name="Gilroy R."/>
        </authorList>
    </citation>
    <scope>NUCLEOTIDE SEQUENCE</scope>
    <source>
        <strain evidence="5">CHK188-5543</strain>
    </source>
</reference>
<proteinExistence type="inferred from homology"/>
<comment type="caution">
    <text evidence="5">The sequence shown here is derived from an EMBL/GenBank/DDBJ whole genome shotgun (WGS) entry which is preliminary data.</text>
</comment>
<evidence type="ECO:0000256" key="3">
    <source>
        <dbReference type="ARBA" id="ARBA00023145"/>
    </source>
</evidence>
<comment type="catalytic activity">
    <reaction evidence="4">
        <text>Endopeptidase action with P4 Glu or Asp, P1 preferably Glu &gt; Asp, P1' hydrophobic and P2' Ala.</text>
        <dbReference type="EC" id="3.4.24.78"/>
    </reaction>
</comment>
<sequence length="288" mass="29881">MEYGRTDLAVEAAAAFGPEPPPGVGVEQLEEEGVRVTRMQVRTPQAARRLGRPPGRYITVELPAFPQPVDPAGAACRLVARELAALLPREGTVLVAGLGNRQITPDALGPRTCRQILATRHLAGPLARQVGLEGLRPVAALAPGVLGQTGMEAWEVLTAVVERIRPAAVIAVDALAARELSRLGSTVQLCDTGISPGSGVLNARRELSPQTLGVPVAAVGIPTVVDGASLARALTGGECPANAPAAGMMVTPRQIDEIIQRGADCLAQAINQALQPTLTPQELQFLAG</sequence>
<dbReference type="EC" id="3.4.24.78" evidence="4"/>
<evidence type="ECO:0000256" key="1">
    <source>
        <dbReference type="ARBA" id="ARBA00022670"/>
    </source>
</evidence>
<reference evidence="5" key="1">
    <citation type="journal article" date="2021" name="PeerJ">
        <title>Extensive microbial diversity within the chicken gut microbiome revealed by metagenomics and culture.</title>
        <authorList>
            <person name="Gilroy R."/>
            <person name="Ravi A."/>
            <person name="Getino M."/>
            <person name="Pursley I."/>
            <person name="Horton D.L."/>
            <person name="Alikhan N.F."/>
            <person name="Baker D."/>
            <person name="Gharbi K."/>
            <person name="Hall N."/>
            <person name="Watson M."/>
            <person name="Adriaenssens E.M."/>
            <person name="Foster-Nyarko E."/>
            <person name="Jarju S."/>
            <person name="Secka A."/>
            <person name="Antonio M."/>
            <person name="Oren A."/>
            <person name="Chaudhuri R.R."/>
            <person name="La Ragione R."/>
            <person name="Hildebrand F."/>
            <person name="Pallen M.J."/>
        </authorList>
    </citation>
    <scope>NUCLEOTIDE SEQUENCE</scope>
    <source>
        <strain evidence="5">CHK188-5543</strain>
    </source>
</reference>
<dbReference type="AlphaFoldDB" id="A0A9D1WSN8"/>
<name>A0A9D1WSN8_9FIRM</name>
<dbReference type="Proteomes" id="UP000886800">
    <property type="component" value="Unassembled WGS sequence"/>
</dbReference>
<feature type="chain" id="PRO_5039767024" description="Germination protease" evidence="4">
    <location>
        <begin position="8"/>
        <end position="288"/>
    </location>
</feature>
<keyword evidence="3 4" id="KW-0865">Zymogen</keyword>
<dbReference type="GO" id="GO:0009847">
    <property type="term" value="P:spore germination"/>
    <property type="evidence" value="ECO:0007669"/>
    <property type="project" value="UniProtKB-UniRule"/>
</dbReference>
<evidence type="ECO:0000256" key="2">
    <source>
        <dbReference type="ARBA" id="ARBA00022801"/>
    </source>
</evidence>
<evidence type="ECO:0000313" key="6">
    <source>
        <dbReference type="Proteomes" id="UP000886800"/>
    </source>
</evidence>
<dbReference type="Pfam" id="PF03418">
    <property type="entry name" value="Peptidase_A25"/>
    <property type="match status" value="1"/>
</dbReference>
<keyword evidence="1 4" id="KW-0645">Protease</keyword>
<evidence type="ECO:0000256" key="4">
    <source>
        <dbReference type="HAMAP-Rule" id="MF_00626"/>
    </source>
</evidence>
<dbReference type="NCBIfam" id="TIGR01441">
    <property type="entry name" value="GPR"/>
    <property type="match status" value="1"/>
</dbReference>
<dbReference type="InterPro" id="IPR023430">
    <property type="entry name" value="Pept_HybD-like_dom_sf"/>
</dbReference>